<reference evidence="2 3" key="1">
    <citation type="journal article" date="2021" name="Front. Microbiol.">
        <title>Comprehensive Comparative Genomics and Phenotyping of Methylobacterium Species.</title>
        <authorList>
            <person name="Alessa O."/>
            <person name="Ogura Y."/>
            <person name="Fujitani Y."/>
            <person name="Takami H."/>
            <person name="Hayashi T."/>
            <person name="Sahin N."/>
            <person name="Tani A."/>
        </authorList>
    </citation>
    <scope>NUCLEOTIDE SEQUENCE [LARGE SCALE GENOMIC DNA]</scope>
    <source>
        <strain evidence="2 3">DSM 23679</strain>
    </source>
</reference>
<proteinExistence type="predicted"/>
<dbReference type="PANTHER" id="PTHR42695">
    <property type="entry name" value="GLUTAMINE AMIDOTRANSFERASE YLR126C-RELATED"/>
    <property type="match status" value="1"/>
</dbReference>
<dbReference type="InterPro" id="IPR044992">
    <property type="entry name" value="ChyE-like"/>
</dbReference>
<dbReference type="RefSeq" id="WP_238271118.1">
    <property type="nucleotide sequence ID" value="NZ_BPQG01000008.1"/>
</dbReference>
<keyword evidence="3" id="KW-1185">Reference proteome</keyword>
<sequence>MLRLLIADGNGREDRAQHVTATGRTSAESYADVVHAYHPEAQCRLVSPADADAGLPEGAGLATYDGVIFTGSTLKVAERSPEVMRQRDLMQAALEAGLPVFGSCWGVQLAAVVTGGDAGPNPRGPEYGFARRIAATAEGRDHPLLSGRGAAWDAPAIHSDAVIVPPPSARVLAANALLDVQTIEIPHGDGVFWGTQYHPELDLDELAAMLRVCAEAVVEAGLAPDAGAVSDYAAEIEALHAAADASLAWRHGLGADVLEPRQRRREIGNFLDRLVARQAG</sequence>
<dbReference type="CDD" id="cd01741">
    <property type="entry name" value="GATase1_1"/>
    <property type="match status" value="1"/>
</dbReference>
<evidence type="ECO:0000259" key="1">
    <source>
        <dbReference type="Pfam" id="PF00117"/>
    </source>
</evidence>
<feature type="domain" description="Glutamine amidotransferase" evidence="1">
    <location>
        <begin position="61"/>
        <end position="205"/>
    </location>
</feature>
<keyword evidence="2" id="KW-0378">Hydrolase</keyword>
<name>A0ABQ4QD52_9HYPH</name>
<dbReference type="GO" id="GO:0016787">
    <property type="term" value="F:hydrolase activity"/>
    <property type="evidence" value="ECO:0007669"/>
    <property type="project" value="UniProtKB-KW"/>
</dbReference>
<dbReference type="InterPro" id="IPR017926">
    <property type="entry name" value="GATASE"/>
</dbReference>
<dbReference type="Pfam" id="PF00117">
    <property type="entry name" value="GATase"/>
    <property type="match status" value="1"/>
</dbReference>
<dbReference type="Gene3D" id="3.40.50.880">
    <property type="match status" value="1"/>
</dbReference>
<dbReference type="Proteomes" id="UP001055117">
    <property type="component" value="Unassembled WGS sequence"/>
</dbReference>
<evidence type="ECO:0000313" key="3">
    <source>
        <dbReference type="Proteomes" id="UP001055117"/>
    </source>
</evidence>
<dbReference type="SUPFAM" id="SSF52317">
    <property type="entry name" value="Class I glutamine amidotransferase-like"/>
    <property type="match status" value="1"/>
</dbReference>
<comment type="caution">
    <text evidence="2">The sequence shown here is derived from an EMBL/GenBank/DDBJ whole genome shotgun (WGS) entry which is preliminary data.</text>
</comment>
<gene>
    <name evidence="2" type="primary">ipuF</name>
    <name evidence="2" type="ORF">AFCDBAGC_0989</name>
</gene>
<dbReference type="PANTHER" id="PTHR42695:SF5">
    <property type="entry name" value="GLUTAMINE AMIDOTRANSFERASE YLR126C-RELATED"/>
    <property type="match status" value="1"/>
</dbReference>
<dbReference type="InterPro" id="IPR029062">
    <property type="entry name" value="Class_I_gatase-like"/>
</dbReference>
<dbReference type="PROSITE" id="PS51273">
    <property type="entry name" value="GATASE_TYPE_1"/>
    <property type="match status" value="1"/>
</dbReference>
<evidence type="ECO:0000313" key="2">
    <source>
        <dbReference type="EMBL" id="GJD43143.1"/>
    </source>
</evidence>
<dbReference type="EMBL" id="BPQG01000008">
    <property type="protein sequence ID" value="GJD43143.1"/>
    <property type="molecule type" value="Genomic_DNA"/>
</dbReference>
<protein>
    <submittedName>
        <fullName evidence="2">Gamma-glutamyl-L-1-hydroxyisopropylamide hydrolase</fullName>
    </submittedName>
</protein>
<accession>A0ABQ4QD52</accession>
<organism evidence="2 3">
    <name type="scientific">Methylobacterium cerastii</name>
    <dbReference type="NCBI Taxonomy" id="932741"/>
    <lineage>
        <taxon>Bacteria</taxon>
        <taxon>Pseudomonadati</taxon>
        <taxon>Pseudomonadota</taxon>
        <taxon>Alphaproteobacteria</taxon>
        <taxon>Hyphomicrobiales</taxon>
        <taxon>Methylobacteriaceae</taxon>
        <taxon>Methylobacterium</taxon>
    </lineage>
</organism>